<protein>
    <submittedName>
        <fullName evidence="3">Uncharacterized protein</fullName>
    </submittedName>
</protein>
<evidence type="ECO:0000313" key="4">
    <source>
        <dbReference type="Proteomes" id="UP000449209"/>
    </source>
</evidence>
<proteinExistence type="predicted"/>
<organism evidence="3 4">
    <name type="scientific">Furfurilactobacillus milii</name>
    <dbReference type="NCBI Taxonomy" id="2888272"/>
    <lineage>
        <taxon>Bacteria</taxon>
        <taxon>Bacillati</taxon>
        <taxon>Bacillota</taxon>
        <taxon>Bacilli</taxon>
        <taxon>Lactobacillales</taxon>
        <taxon>Lactobacillaceae</taxon>
        <taxon>Furfurilactobacillus</taxon>
    </lineage>
</organism>
<feature type="chain" id="PRO_5039521207" evidence="2">
    <location>
        <begin position="30"/>
        <end position="119"/>
    </location>
</feature>
<reference evidence="3 4" key="1">
    <citation type="journal article" date="2019" name="Appl. Environ. Microbiol.">
        <title>Genetic determinants of hydroxycinnamic acid metabolism in heterofermentative lactobacilli.</title>
        <authorList>
            <person name="Gaur G."/>
            <person name="Oh J.H."/>
            <person name="Filannino P."/>
            <person name="Gobbetti M."/>
            <person name="van Pijkeren J.P."/>
            <person name="Ganzle M.G."/>
        </authorList>
    </citation>
    <scope>NUCLEOTIDE SEQUENCE [LARGE SCALE GENOMIC DNA]</scope>
    <source>
        <strain evidence="3 4">C5</strain>
    </source>
</reference>
<dbReference type="AlphaFoldDB" id="A0A6N9I2M4"/>
<comment type="caution">
    <text evidence="3">The sequence shown here is derived from an EMBL/GenBank/DDBJ whole genome shotgun (WGS) entry which is preliminary data.</text>
</comment>
<feature type="signal peptide" evidence="2">
    <location>
        <begin position="1"/>
        <end position="29"/>
    </location>
</feature>
<dbReference type="PROSITE" id="PS51257">
    <property type="entry name" value="PROKAR_LIPOPROTEIN"/>
    <property type="match status" value="1"/>
</dbReference>
<dbReference type="RefSeq" id="WP_161003664.1">
    <property type="nucleotide sequence ID" value="NZ_WEZQ01000011.1"/>
</dbReference>
<gene>
    <name evidence="3" type="ORF">GB993_07010</name>
</gene>
<evidence type="ECO:0000313" key="3">
    <source>
        <dbReference type="EMBL" id="MYV17251.1"/>
    </source>
</evidence>
<keyword evidence="2" id="KW-0732">Signal</keyword>
<evidence type="ECO:0000256" key="1">
    <source>
        <dbReference type="SAM" id="MobiDB-lite"/>
    </source>
</evidence>
<dbReference type="Proteomes" id="UP000449209">
    <property type="component" value="Unassembled WGS sequence"/>
</dbReference>
<feature type="region of interest" description="Disordered" evidence="1">
    <location>
        <begin position="28"/>
        <end position="49"/>
    </location>
</feature>
<evidence type="ECO:0000256" key="2">
    <source>
        <dbReference type="SAM" id="SignalP"/>
    </source>
</evidence>
<accession>A0A6N9I2M4</accession>
<name>A0A6N9I2M4_9LACO</name>
<dbReference type="EMBL" id="WEZQ01000011">
    <property type="protein sequence ID" value="MYV17251.1"/>
    <property type="molecule type" value="Genomic_DNA"/>
</dbReference>
<feature type="compositionally biased region" description="Basic and acidic residues" evidence="1">
    <location>
        <begin position="40"/>
        <end position="49"/>
    </location>
</feature>
<sequence length="119" mass="12994">MNLNRTVKFNRICVLGAAMVLTLALTGCASSSSSGNKKSVVKELKRTEKVSTAPVKNKSNFTVDDLKQHPKMSATAITLYGDTHVKNSRKDQLSSTYKDNFEKGFSLAIESVNSTTAKY</sequence>